<evidence type="ECO:0000313" key="8">
    <source>
        <dbReference type="Proteomes" id="UP000568839"/>
    </source>
</evidence>
<evidence type="ECO:0000259" key="6">
    <source>
        <dbReference type="Pfam" id="PF25601"/>
    </source>
</evidence>
<keyword evidence="2" id="KW-0067">ATP-binding</keyword>
<dbReference type="AlphaFoldDB" id="A0A841Q0A5"/>
<keyword evidence="4" id="KW-0804">Transcription</keyword>
<reference evidence="7 8" key="1">
    <citation type="submission" date="2020-08" db="EMBL/GenBank/DDBJ databases">
        <title>Genomic Encyclopedia of Type Strains, Phase IV (KMG-IV): sequencing the most valuable type-strain genomes for metagenomic binning, comparative biology and taxonomic classification.</title>
        <authorList>
            <person name="Goeker M."/>
        </authorList>
    </citation>
    <scope>NUCLEOTIDE SEQUENCE [LARGE SCALE GENOMIC DNA]</scope>
    <source>
        <strain evidence="7 8">DSM 21769</strain>
    </source>
</reference>
<dbReference type="RefSeq" id="WP_184402696.1">
    <property type="nucleotide sequence ID" value="NZ_JACHHJ010000001.1"/>
</dbReference>
<dbReference type="InterPro" id="IPR002197">
    <property type="entry name" value="HTH_Fis"/>
</dbReference>
<accession>A0A841Q0A5</accession>
<feature type="domain" description="NorR-like AAA+ ATPase lid" evidence="6">
    <location>
        <begin position="1"/>
        <end position="47"/>
    </location>
</feature>
<keyword evidence="8" id="KW-1185">Reference proteome</keyword>
<dbReference type="InterPro" id="IPR058031">
    <property type="entry name" value="AAA_lid_NorR"/>
</dbReference>
<evidence type="ECO:0000313" key="7">
    <source>
        <dbReference type="EMBL" id="MBB6448748.1"/>
    </source>
</evidence>
<evidence type="ECO:0000256" key="1">
    <source>
        <dbReference type="ARBA" id="ARBA00022741"/>
    </source>
</evidence>
<sequence length="102" mass="12018">MKKYNWSGNIRELKNAVETAYNYASSNVITIEDIPERIPEYQGKPADEESSIDSLKESVDRYEKEIIKRELETTDRRVSETARRLGISKQSLQYKLNKYKLR</sequence>
<dbReference type="Gene3D" id="1.10.8.60">
    <property type="match status" value="1"/>
</dbReference>
<dbReference type="PRINTS" id="PR01590">
    <property type="entry name" value="HTHFIS"/>
</dbReference>
<dbReference type="Pfam" id="PF02954">
    <property type="entry name" value="HTH_8"/>
    <property type="match status" value="1"/>
</dbReference>
<dbReference type="Gene3D" id="1.10.10.60">
    <property type="entry name" value="Homeodomain-like"/>
    <property type="match status" value="1"/>
</dbReference>
<gene>
    <name evidence="7" type="ORF">HNR44_000697</name>
</gene>
<dbReference type="GO" id="GO:0043565">
    <property type="term" value="F:sequence-specific DNA binding"/>
    <property type="evidence" value="ECO:0007669"/>
    <property type="project" value="InterPro"/>
</dbReference>
<evidence type="ECO:0000256" key="3">
    <source>
        <dbReference type="ARBA" id="ARBA00023015"/>
    </source>
</evidence>
<feature type="domain" description="DNA binding HTH" evidence="5">
    <location>
        <begin position="61"/>
        <end position="99"/>
    </location>
</feature>
<dbReference type="Pfam" id="PF25601">
    <property type="entry name" value="AAA_lid_14"/>
    <property type="match status" value="1"/>
</dbReference>
<protein>
    <submittedName>
        <fullName evidence="7">Transcriptional regulator with PAS, ATPase and Fis domain</fullName>
    </submittedName>
</protein>
<proteinExistence type="predicted"/>
<keyword evidence="1" id="KW-0547">Nucleotide-binding</keyword>
<evidence type="ECO:0000256" key="2">
    <source>
        <dbReference type="ARBA" id="ARBA00022840"/>
    </source>
</evidence>
<keyword evidence="3" id="KW-0805">Transcription regulation</keyword>
<organism evidence="7 8">
    <name type="scientific">Geomicrobium halophilum</name>
    <dbReference type="NCBI Taxonomy" id="549000"/>
    <lineage>
        <taxon>Bacteria</taxon>
        <taxon>Bacillati</taxon>
        <taxon>Bacillota</taxon>
        <taxon>Bacilli</taxon>
        <taxon>Bacillales</taxon>
        <taxon>Geomicrobium</taxon>
    </lineage>
</organism>
<evidence type="ECO:0000256" key="4">
    <source>
        <dbReference type="ARBA" id="ARBA00023163"/>
    </source>
</evidence>
<dbReference type="SUPFAM" id="SSF46689">
    <property type="entry name" value="Homeodomain-like"/>
    <property type="match status" value="1"/>
</dbReference>
<evidence type="ECO:0000259" key="5">
    <source>
        <dbReference type="Pfam" id="PF02954"/>
    </source>
</evidence>
<dbReference type="PANTHER" id="PTHR32071">
    <property type="entry name" value="TRANSCRIPTIONAL REGULATORY PROTEIN"/>
    <property type="match status" value="1"/>
</dbReference>
<name>A0A841Q0A5_9BACL</name>
<dbReference type="EMBL" id="JACHHJ010000001">
    <property type="protein sequence ID" value="MBB6448748.1"/>
    <property type="molecule type" value="Genomic_DNA"/>
</dbReference>
<dbReference type="InterPro" id="IPR009057">
    <property type="entry name" value="Homeodomain-like_sf"/>
</dbReference>
<dbReference type="Proteomes" id="UP000568839">
    <property type="component" value="Unassembled WGS sequence"/>
</dbReference>
<comment type="caution">
    <text evidence="7">The sequence shown here is derived from an EMBL/GenBank/DDBJ whole genome shotgun (WGS) entry which is preliminary data.</text>
</comment>